<name>A0A6A6YJZ8_9PEZI</name>
<dbReference type="GO" id="GO:0061630">
    <property type="term" value="F:ubiquitin protein ligase activity"/>
    <property type="evidence" value="ECO:0007669"/>
    <property type="project" value="TreeGrafter"/>
</dbReference>
<dbReference type="PANTHER" id="PTHR22763">
    <property type="entry name" value="RING ZINC FINGER PROTEIN"/>
    <property type="match status" value="1"/>
</dbReference>
<dbReference type="GO" id="GO:0016567">
    <property type="term" value="P:protein ubiquitination"/>
    <property type="evidence" value="ECO:0007669"/>
    <property type="project" value="UniProtKB-UniPathway"/>
</dbReference>
<keyword evidence="1" id="KW-0479">Metal-binding</keyword>
<dbReference type="PROSITE" id="PS50089">
    <property type="entry name" value="ZF_RING_2"/>
    <property type="match status" value="1"/>
</dbReference>
<dbReference type="RefSeq" id="XP_033576074.1">
    <property type="nucleotide sequence ID" value="XM_033722124.1"/>
</dbReference>
<evidence type="ECO:0000256" key="4">
    <source>
        <dbReference type="PROSITE-ProRule" id="PRU00175"/>
    </source>
</evidence>
<dbReference type="Pfam" id="PF13639">
    <property type="entry name" value="zf-RING_2"/>
    <property type="match status" value="1"/>
</dbReference>
<organism evidence="6">
    <name type="scientific">Mytilinidion resinicola</name>
    <dbReference type="NCBI Taxonomy" id="574789"/>
    <lineage>
        <taxon>Eukaryota</taxon>
        <taxon>Fungi</taxon>
        <taxon>Dikarya</taxon>
        <taxon>Ascomycota</taxon>
        <taxon>Pezizomycotina</taxon>
        <taxon>Dothideomycetes</taxon>
        <taxon>Pleosporomycetidae</taxon>
        <taxon>Mytilinidiales</taxon>
        <taxon>Mytilinidiaceae</taxon>
        <taxon>Mytilinidion</taxon>
    </lineage>
</organism>
<evidence type="ECO:0000256" key="2">
    <source>
        <dbReference type="ARBA" id="ARBA00022771"/>
    </source>
</evidence>
<dbReference type="GO" id="GO:0044695">
    <property type="term" value="C:Dsc E3 ubiquitin ligase complex"/>
    <property type="evidence" value="ECO:0007669"/>
    <property type="project" value="TreeGrafter"/>
</dbReference>
<keyword evidence="2 4" id="KW-0863">Zinc-finger</keyword>
<reference evidence="6 8" key="1">
    <citation type="journal article" date="2020" name="Stud. Mycol.">
        <title>101 Dothideomycetes genomes: a test case for predicting lifestyles and emergence of pathogens.</title>
        <authorList>
            <person name="Haridas S."/>
            <person name="Albert R."/>
            <person name="Binder M."/>
            <person name="Bloem J."/>
            <person name="Labutti K."/>
            <person name="Salamov A."/>
            <person name="Andreopoulos B."/>
            <person name="Baker S."/>
            <person name="Barry K."/>
            <person name="Bills G."/>
            <person name="Bluhm B."/>
            <person name="Cannon C."/>
            <person name="Castanera R."/>
            <person name="Culley D."/>
            <person name="Daum C."/>
            <person name="Ezra D."/>
            <person name="Gonzalez J."/>
            <person name="Henrissat B."/>
            <person name="Kuo A."/>
            <person name="Liang C."/>
            <person name="Lipzen A."/>
            <person name="Lutzoni F."/>
            <person name="Magnuson J."/>
            <person name="Mondo S."/>
            <person name="Nolan M."/>
            <person name="Ohm R."/>
            <person name="Pangilinan J."/>
            <person name="Park H.-J."/>
            <person name="Ramirez L."/>
            <person name="Alfaro M."/>
            <person name="Sun H."/>
            <person name="Tritt A."/>
            <person name="Yoshinaga Y."/>
            <person name="Zwiers L.-H."/>
            <person name="Turgeon B."/>
            <person name="Goodwin S."/>
            <person name="Spatafora J."/>
            <person name="Crous P."/>
            <person name="Grigoriev I."/>
        </authorList>
    </citation>
    <scope>NUCLEOTIDE SEQUENCE</scope>
    <source>
        <strain evidence="6 8">CBS 304.34</strain>
    </source>
</reference>
<dbReference type="Proteomes" id="UP000504636">
    <property type="component" value="Unplaced"/>
</dbReference>
<dbReference type="EMBL" id="MU003702">
    <property type="protein sequence ID" value="KAF2809110.1"/>
    <property type="molecule type" value="Genomic_DNA"/>
</dbReference>
<dbReference type="SUPFAM" id="SSF57850">
    <property type="entry name" value="RING/U-box"/>
    <property type="match status" value="1"/>
</dbReference>
<reference evidence="8" key="3">
    <citation type="submission" date="2025-04" db="UniProtKB">
        <authorList>
            <consortium name="RefSeq"/>
        </authorList>
    </citation>
    <scope>IDENTIFICATION</scope>
    <source>
        <strain evidence="8">CBS 304.34</strain>
    </source>
</reference>
<dbReference type="OrthoDB" id="3657150at2759"/>
<keyword evidence="3" id="KW-0862">Zinc</keyword>
<dbReference type="GO" id="GO:0043161">
    <property type="term" value="P:proteasome-mediated ubiquitin-dependent protein catabolic process"/>
    <property type="evidence" value="ECO:0007669"/>
    <property type="project" value="TreeGrafter"/>
</dbReference>
<dbReference type="GeneID" id="54463017"/>
<protein>
    <recommendedName>
        <fullName evidence="5">RING-type domain-containing protein</fullName>
    </recommendedName>
</protein>
<dbReference type="GO" id="GO:0012505">
    <property type="term" value="C:endomembrane system"/>
    <property type="evidence" value="ECO:0007669"/>
    <property type="project" value="TreeGrafter"/>
</dbReference>
<gene>
    <name evidence="6 8" type="ORF">BDZ99DRAFT_477576</name>
</gene>
<reference evidence="8" key="2">
    <citation type="submission" date="2020-04" db="EMBL/GenBank/DDBJ databases">
        <authorList>
            <consortium name="NCBI Genome Project"/>
        </authorList>
    </citation>
    <scope>NUCLEOTIDE SEQUENCE</scope>
    <source>
        <strain evidence="8">CBS 304.34</strain>
    </source>
</reference>
<keyword evidence="7" id="KW-1185">Reference proteome</keyword>
<dbReference type="InterPro" id="IPR050731">
    <property type="entry name" value="HRD1_E3_ubiq-ligases"/>
</dbReference>
<dbReference type="UniPathway" id="UPA00143"/>
<evidence type="ECO:0000313" key="8">
    <source>
        <dbReference type="RefSeq" id="XP_033576074.1"/>
    </source>
</evidence>
<dbReference type="Gene3D" id="3.30.40.10">
    <property type="entry name" value="Zinc/RING finger domain, C3HC4 (zinc finger)"/>
    <property type="match status" value="1"/>
</dbReference>
<proteinExistence type="predicted"/>
<dbReference type="SMART" id="SM00184">
    <property type="entry name" value="RING"/>
    <property type="match status" value="1"/>
</dbReference>
<dbReference type="AlphaFoldDB" id="A0A6A6YJZ8"/>
<feature type="domain" description="RING-type" evidence="5">
    <location>
        <begin position="230"/>
        <end position="281"/>
    </location>
</feature>
<evidence type="ECO:0000256" key="1">
    <source>
        <dbReference type="ARBA" id="ARBA00022723"/>
    </source>
</evidence>
<evidence type="ECO:0000259" key="5">
    <source>
        <dbReference type="PROSITE" id="PS50089"/>
    </source>
</evidence>
<dbReference type="PANTHER" id="PTHR22763:SF162">
    <property type="entry name" value="TRANSMEMBRANE E3 UBIQUITIN-PROTEIN LIGASE 1"/>
    <property type="match status" value="1"/>
</dbReference>
<evidence type="ECO:0000313" key="6">
    <source>
        <dbReference type="EMBL" id="KAF2809110.1"/>
    </source>
</evidence>
<dbReference type="InterPro" id="IPR013083">
    <property type="entry name" value="Znf_RING/FYVE/PHD"/>
</dbReference>
<accession>A0A6A6YJZ8</accession>
<dbReference type="GO" id="GO:0008270">
    <property type="term" value="F:zinc ion binding"/>
    <property type="evidence" value="ECO:0007669"/>
    <property type="project" value="UniProtKB-KW"/>
</dbReference>
<sequence>MPPSGYHLFWNNLSYTPWPTEGLFAEPLPYPRPRIDARVLEQFLPADRNRALQGLRMAAIDEFLAPMILDRLRNERPRDTHHYREIFMANHPIRGQDFPTAEQLEPLLVSARGFISHERQVLGYDYFRVKISREIWNEAMPYLGLQDGWHDGANLTRIIASYIRFDFVEGRPTWRGAGFDDDVFNAAVATPIGGSGGVWRPGANQGEDNGQHSVLDVAVRCQIPDSEPECSICREELEYDLTQDQDHGPVRTACQHVFGESCLQSWLLGFPIELANCPMCRRPLRRPVETTTAPSEVGQAQQTAENTEETIPTAIPENTVVNTMAEARQLAEHTQGSMNDLMEAALAVLGNLDAPEGLNEAKDKKD</sequence>
<evidence type="ECO:0000256" key="3">
    <source>
        <dbReference type="ARBA" id="ARBA00022833"/>
    </source>
</evidence>
<evidence type="ECO:0000313" key="7">
    <source>
        <dbReference type="Proteomes" id="UP000504636"/>
    </source>
</evidence>
<dbReference type="InterPro" id="IPR001841">
    <property type="entry name" value="Znf_RING"/>
</dbReference>